<accession>A0A016X0Q0</accession>
<evidence type="ECO:0000313" key="3">
    <source>
        <dbReference type="Proteomes" id="UP000024635"/>
    </source>
</evidence>
<dbReference type="AlphaFoldDB" id="A0A016X0Q0"/>
<protein>
    <submittedName>
        <fullName evidence="2">Uncharacterized protein</fullName>
    </submittedName>
</protein>
<keyword evidence="3" id="KW-1185">Reference proteome</keyword>
<name>A0A016X0Q0_9BILA</name>
<feature type="region of interest" description="Disordered" evidence="1">
    <location>
        <begin position="1"/>
        <end position="38"/>
    </location>
</feature>
<proteinExistence type="predicted"/>
<organism evidence="2 3">
    <name type="scientific">Ancylostoma ceylanicum</name>
    <dbReference type="NCBI Taxonomy" id="53326"/>
    <lineage>
        <taxon>Eukaryota</taxon>
        <taxon>Metazoa</taxon>
        <taxon>Ecdysozoa</taxon>
        <taxon>Nematoda</taxon>
        <taxon>Chromadorea</taxon>
        <taxon>Rhabditida</taxon>
        <taxon>Rhabditina</taxon>
        <taxon>Rhabditomorpha</taxon>
        <taxon>Strongyloidea</taxon>
        <taxon>Ancylostomatidae</taxon>
        <taxon>Ancylostomatinae</taxon>
        <taxon>Ancylostoma</taxon>
    </lineage>
</organism>
<feature type="compositionally biased region" description="Polar residues" evidence="1">
    <location>
        <begin position="29"/>
        <end position="38"/>
    </location>
</feature>
<sequence>MSPSTKSFRVLRHPLFERPPRADAGPVAPSTSKLPQGTTKVRNLDARNIGNSRFAAPALQENKLGKEYYWARNSSLLKSARSAATV</sequence>
<evidence type="ECO:0000256" key="1">
    <source>
        <dbReference type="SAM" id="MobiDB-lite"/>
    </source>
</evidence>
<gene>
    <name evidence="2" type="primary">Acey_s0426.g1262</name>
    <name evidence="2" type="ORF">Y032_0426g1262</name>
</gene>
<reference evidence="3" key="1">
    <citation type="journal article" date="2015" name="Nat. Genet.">
        <title>The genome and transcriptome of the zoonotic hookworm Ancylostoma ceylanicum identify infection-specific gene families.</title>
        <authorList>
            <person name="Schwarz E.M."/>
            <person name="Hu Y."/>
            <person name="Antoshechkin I."/>
            <person name="Miller M.M."/>
            <person name="Sternberg P.W."/>
            <person name="Aroian R.V."/>
        </authorList>
    </citation>
    <scope>NUCLEOTIDE SEQUENCE</scope>
    <source>
        <strain evidence="3">HY135</strain>
    </source>
</reference>
<dbReference type="Proteomes" id="UP000024635">
    <property type="component" value="Unassembled WGS sequence"/>
</dbReference>
<evidence type="ECO:0000313" key="2">
    <source>
        <dbReference type="EMBL" id="EYC45490.1"/>
    </source>
</evidence>
<comment type="caution">
    <text evidence="2">The sequence shown here is derived from an EMBL/GenBank/DDBJ whole genome shotgun (WGS) entry which is preliminary data.</text>
</comment>
<dbReference type="EMBL" id="JARK01000026">
    <property type="protein sequence ID" value="EYC45490.1"/>
    <property type="molecule type" value="Genomic_DNA"/>
</dbReference>